<evidence type="ECO:0000313" key="13">
    <source>
        <dbReference type="RefSeq" id="XP_030978909.1"/>
    </source>
</evidence>
<evidence type="ECO:0000256" key="3">
    <source>
        <dbReference type="ARBA" id="ARBA00009699"/>
    </source>
</evidence>
<evidence type="ECO:0000256" key="7">
    <source>
        <dbReference type="ARBA" id="ARBA00023136"/>
    </source>
</evidence>
<evidence type="ECO:0000256" key="5">
    <source>
        <dbReference type="ARBA" id="ARBA00022729"/>
    </source>
</evidence>
<dbReference type="Gene3D" id="1.50.10.20">
    <property type="match status" value="1"/>
</dbReference>
<keyword evidence="9" id="KW-0326">Glycosidase</keyword>
<proteinExistence type="inferred from homology"/>
<keyword evidence="8" id="KW-0325">Glycoprotein</keyword>
<evidence type="ECO:0000256" key="2">
    <source>
        <dbReference type="ARBA" id="ARBA00004308"/>
    </source>
</evidence>
<dbReference type="InterPro" id="IPR008928">
    <property type="entry name" value="6-hairpin_glycosidase_sf"/>
</dbReference>
<name>A0A6P8AVL8_PYRGI</name>
<dbReference type="PANTHER" id="PTHR12145">
    <property type="entry name" value="MANNAN ENDO-1,6-ALPHA-MANNOSIDASE DCW1"/>
    <property type="match status" value="1"/>
</dbReference>
<dbReference type="KEGG" id="pgri:PgNI_08309"/>
<dbReference type="SUPFAM" id="SSF48208">
    <property type="entry name" value="Six-hairpin glycosidases"/>
    <property type="match status" value="1"/>
</dbReference>
<protein>
    <recommendedName>
        <fullName evidence="4">mannan endo-1,6-alpha-mannosidase</fullName>
        <ecNumber evidence="4">3.2.1.101</ecNumber>
    </recommendedName>
</protein>
<comment type="subcellular location">
    <subcellularLocation>
        <location evidence="2">Endomembrane system</location>
    </subcellularLocation>
</comment>
<dbReference type="InterPro" id="IPR014480">
    <property type="entry name" value="Mannan-1_6-alpha_mannosidase"/>
</dbReference>
<evidence type="ECO:0000256" key="1">
    <source>
        <dbReference type="ARBA" id="ARBA00001452"/>
    </source>
</evidence>
<dbReference type="AlphaFoldDB" id="A0A6P8AVL8"/>
<keyword evidence="7" id="KW-0472">Membrane</keyword>
<evidence type="ECO:0000256" key="6">
    <source>
        <dbReference type="ARBA" id="ARBA00022801"/>
    </source>
</evidence>
<feature type="signal peptide" evidence="11">
    <location>
        <begin position="1"/>
        <end position="21"/>
    </location>
</feature>
<dbReference type="GeneID" id="41963217"/>
<feature type="region of interest" description="Disordered" evidence="10">
    <location>
        <begin position="397"/>
        <end position="418"/>
    </location>
</feature>
<evidence type="ECO:0000256" key="9">
    <source>
        <dbReference type="ARBA" id="ARBA00023295"/>
    </source>
</evidence>
<dbReference type="EC" id="3.2.1.101" evidence="4"/>
<reference evidence="13" key="3">
    <citation type="submission" date="2025-08" db="UniProtKB">
        <authorList>
            <consortium name="RefSeq"/>
        </authorList>
    </citation>
    <scope>IDENTIFICATION</scope>
    <source>
        <strain evidence="13">NI907</strain>
    </source>
</reference>
<evidence type="ECO:0000256" key="11">
    <source>
        <dbReference type="SAM" id="SignalP"/>
    </source>
</evidence>
<evidence type="ECO:0000256" key="4">
    <source>
        <dbReference type="ARBA" id="ARBA00012350"/>
    </source>
</evidence>
<dbReference type="PANTHER" id="PTHR12145:SF36">
    <property type="entry name" value="MANNAN ENDO-1,6-ALPHA-MANNOSIDASE DCW1"/>
    <property type="match status" value="1"/>
</dbReference>
<keyword evidence="6" id="KW-0378">Hydrolase</keyword>
<dbReference type="InterPro" id="IPR005198">
    <property type="entry name" value="Glyco_hydro_76"/>
</dbReference>
<dbReference type="FunFam" id="1.50.10.20:FF:000006">
    <property type="entry name" value="Mannan endo-1,6-alpha-mannosidase"/>
    <property type="match status" value="1"/>
</dbReference>
<keyword evidence="5 11" id="KW-0732">Signal</keyword>
<feature type="chain" id="PRO_5028249857" description="mannan endo-1,6-alpha-mannosidase" evidence="11">
    <location>
        <begin position="22"/>
        <end position="662"/>
    </location>
</feature>
<accession>A0A6P8AVL8</accession>
<dbReference type="Pfam" id="PF03663">
    <property type="entry name" value="Glyco_hydro_76"/>
    <property type="match status" value="1"/>
</dbReference>
<dbReference type="RefSeq" id="XP_030978909.1">
    <property type="nucleotide sequence ID" value="XM_031128308.1"/>
</dbReference>
<evidence type="ECO:0000313" key="12">
    <source>
        <dbReference type="Proteomes" id="UP000515153"/>
    </source>
</evidence>
<sequence>MHNVLSKAVAAVLLASQAADAAYSIGSDDEIKASARTIAYDLMSYYKGNQSGQVPGILPGPPPKGDYYWWEGGALMGAMIDYWHLTGDTSYNDVVSQGMLHQVGENRDYQPVNYTASLGNDDQSFWGMSAMLAAEVNFPNPPADQPQWLALAQAVFNTQAAPSRHDSTCGGGMRWQIPVTNTGYNYKNSIANGCFFNMGARLARYTGNTTYSDWAEKQWDWLTSVGFIDANYNIYDGAHVEKNCTDINKALFSYTYGVMVLGAANMYNFTKGSAKWEARVKGLLNATFETFFADNDIITEVACEPYDSCTTDMLSYKGYVHRWLTTATTVAPFARAQVLPILRKSAEAAVLTCTGGKDGRQCGFNWANKTFDGKTGAGQQMNVLGAVTSLLQKASEDAPLTNSTGGTSVGDPDAGTGSQDASNGFAAITAGDRAGASFLTIASVLLISSLFFWLASNMGEKDPNPDGADEAKEKKEKANDVGLLRRLRGGYRGVYTGDDGGDVENFSNRDRFPTFNTIPEAGGAPVSDGSQKQEKEEEEEWYLLAHIKNDMTIAKPTLVVEDRDGSPFAVVFEGYGRDDLDLKGRGLKKGNTIVMPRARRVPPADETKRGFVRVSKADAAAVKAVPGALEKVLALGGVEEDPTVCSACGGKGEAGGGLRMPG</sequence>
<organism evidence="12 13">
    <name type="scientific">Pyricularia grisea</name>
    <name type="common">Crabgrass-specific blast fungus</name>
    <name type="synonym">Magnaporthe grisea</name>
    <dbReference type="NCBI Taxonomy" id="148305"/>
    <lineage>
        <taxon>Eukaryota</taxon>
        <taxon>Fungi</taxon>
        <taxon>Dikarya</taxon>
        <taxon>Ascomycota</taxon>
        <taxon>Pezizomycotina</taxon>
        <taxon>Sordariomycetes</taxon>
        <taxon>Sordariomycetidae</taxon>
        <taxon>Magnaporthales</taxon>
        <taxon>Pyriculariaceae</taxon>
        <taxon>Pyricularia</taxon>
    </lineage>
</organism>
<comment type="similarity">
    <text evidence="3">Belongs to the glycosyl hydrolase 76 family.</text>
</comment>
<dbReference type="GO" id="GO:0008496">
    <property type="term" value="F:mannan endo-1,6-alpha-mannosidase activity"/>
    <property type="evidence" value="ECO:0007669"/>
    <property type="project" value="UniProtKB-EC"/>
</dbReference>
<comment type="catalytic activity">
    <reaction evidence="1">
        <text>Random hydrolysis of (1-&gt;6)-alpha-D-mannosidic linkages in unbranched (1-&gt;6)-mannans.</text>
        <dbReference type="EC" id="3.2.1.101"/>
    </reaction>
</comment>
<evidence type="ECO:0000256" key="8">
    <source>
        <dbReference type="ARBA" id="ARBA00023180"/>
    </source>
</evidence>
<dbReference type="Proteomes" id="UP000515153">
    <property type="component" value="Chromosome V"/>
</dbReference>
<reference evidence="13" key="2">
    <citation type="submission" date="2019-10" db="EMBL/GenBank/DDBJ databases">
        <authorList>
            <consortium name="NCBI Genome Project"/>
        </authorList>
    </citation>
    <scope>NUCLEOTIDE SEQUENCE</scope>
    <source>
        <strain evidence="13">NI907</strain>
    </source>
</reference>
<dbReference type="GO" id="GO:0009272">
    <property type="term" value="P:fungal-type cell wall biogenesis"/>
    <property type="evidence" value="ECO:0007669"/>
    <property type="project" value="TreeGrafter"/>
</dbReference>
<keyword evidence="12" id="KW-1185">Reference proteome</keyword>
<gene>
    <name evidence="13" type="ORF">PgNI_08309</name>
</gene>
<dbReference type="GO" id="GO:0012505">
    <property type="term" value="C:endomembrane system"/>
    <property type="evidence" value="ECO:0007669"/>
    <property type="project" value="UniProtKB-SubCell"/>
</dbReference>
<dbReference type="GO" id="GO:0016052">
    <property type="term" value="P:carbohydrate catabolic process"/>
    <property type="evidence" value="ECO:0007669"/>
    <property type="project" value="InterPro"/>
</dbReference>
<reference evidence="12 13" key="1">
    <citation type="journal article" date="2019" name="Mol. Biol. Evol.">
        <title>Blast fungal genomes show frequent chromosomal changes, gene gains and losses, and effector gene turnover.</title>
        <authorList>
            <person name="Gomez Luciano L.B."/>
            <person name="Jason Tsai I."/>
            <person name="Chuma I."/>
            <person name="Tosa Y."/>
            <person name="Chen Y.H."/>
            <person name="Li J.Y."/>
            <person name="Li M.Y."/>
            <person name="Jade Lu M.Y."/>
            <person name="Nakayashiki H."/>
            <person name="Li W.H."/>
        </authorList>
    </citation>
    <scope>NUCLEOTIDE SEQUENCE [LARGE SCALE GENOMIC DNA]</scope>
    <source>
        <strain evidence="12 13">NI907</strain>
    </source>
</reference>
<evidence type="ECO:0000256" key="10">
    <source>
        <dbReference type="SAM" id="MobiDB-lite"/>
    </source>
</evidence>